<keyword evidence="3" id="KW-1185">Reference proteome</keyword>
<comment type="caution">
    <text evidence="2">The sequence shown here is derived from an EMBL/GenBank/DDBJ whole genome shotgun (WGS) entry which is preliminary data.</text>
</comment>
<organism evidence="2 3">
    <name type="scientific">Metarhizobium album</name>
    <dbReference type="NCBI Taxonomy" id="2182425"/>
    <lineage>
        <taxon>Bacteria</taxon>
        <taxon>Pseudomonadati</taxon>
        <taxon>Pseudomonadota</taxon>
        <taxon>Alphaproteobacteria</taxon>
        <taxon>Hyphomicrobiales</taxon>
        <taxon>Rhizobiaceae</taxon>
        <taxon>Metarhizobium</taxon>
    </lineage>
</organism>
<evidence type="ECO:0000256" key="1">
    <source>
        <dbReference type="SAM" id="MobiDB-lite"/>
    </source>
</evidence>
<feature type="compositionally biased region" description="Polar residues" evidence="1">
    <location>
        <begin position="42"/>
        <end position="52"/>
    </location>
</feature>
<dbReference type="AlphaFoldDB" id="A0A2U2DHZ5"/>
<name>A0A2U2DHZ5_9HYPH</name>
<evidence type="ECO:0000313" key="2">
    <source>
        <dbReference type="EMBL" id="PWE52936.1"/>
    </source>
</evidence>
<feature type="compositionally biased region" description="Basic and acidic residues" evidence="1">
    <location>
        <begin position="53"/>
        <end position="64"/>
    </location>
</feature>
<protein>
    <submittedName>
        <fullName evidence="2">Uncharacterized protein</fullName>
    </submittedName>
</protein>
<dbReference type="RefSeq" id="WP_109461551.1">
    <property type="nucleotide sequence ID" value="NZ_QFBC01000019.1"/>
</dbReference>
<accession>A0A2U2DHZ5</accession>
<evidence type="ECO:0000313" key="3">
    <source>
        <dbReference type="Proteomes" id="UP000245252"/>
    </source>
</evidence>
<dbReference type="OrthoDB" id="7271438at2"/>
<gene>
    <name evidence="2" type="ORF">DEM27_28010</name>
</gene>
<proteinExistence type="predicted"/>
<feature type="region of interest" description="Disordered" evidence="1">
    <location>
        <begin position="42"/>
        <end position="64"/>
    </location>
</feature>
<dbReference type="Proteomes" id="UP000245252">
    <property type="component" value="Unassembled WGS sequence"/>
</dbReference>
<sequence>MADDSTATIRAMFDTREAADLAVEHLVQQHGISRPDIFIQSASDQNTTGTHSSRGDVARSDATHEGVIEVSADIAASKMQDVLKSLTDSGAIRVSGK</sequence>
<dbReference type="EMBL" id="QFBC01000019">
    <property type="protein sequence ID" value="PWE52936.1"/>
    <property type="molecule type" value="Genomic_DNA"/>
</dbReference>
<reference evidence="2 3" key="1">
    <citation type="submission" date="2018-05" db="EMBL/GenBank/DDBJ databases">
        <title>The draft genome of strain NS-104.</title>
        <authorList>
            <person name="Hang P."/>
            <person name="Jiang J."/>
        </authorList>
    </citation>
    <scope>NUCLEOTIDE SEQUENCE [LARGE SCALE GENOMIC DNA]</scope>
    <source>
        <strain evidence="2 3">NS-104</strain>
    </source>
</reference>